<dbReference type="GO" id="GO:0005524">
    <property type="term" value="F:ATP binding"/>
    <property type="evidence" value="ECO:0007669"/>
    <property type="project" value="UniProtKB-KW"/>
</dbReference>
<feature type="domain" description="SF3 helicase" evidence="4">
    <location>
        <begin position="171"/>
        <end position="327"/>
    </location>
</feature>
<dbReference type="SUPFAM" id="SSF46785">
    <property type="entry name" value="Winged helix' DNA-binding domain"/>
    <property type="match status" value="1"/>
</dbReference>
<evidence type="ECO:0000313" key="6">
    <source>
        <dbReference type="Proteomes" id="UP000229056"/>
    </source>
</evidence>
<dbReference type="NCBIfam" id="TIGR01613">
    <property type="entry name" value="primase_Cterm"/>
    <property type="match status" value="1"/>
</dbReference>
<keyword evidence="1" id="KW-0547">Nucleotide-binding</keyword>
<evidence type="ECO:0000259" key="4">
    <source>
        <dbReference type="PROSITE" id="PS51206"/>
    </source>
</evidence>
<dbReference type="InterPro" id="IPR051620">
    <property type="entry name" value="ORF904-like_C"/>
</dbReference>
<dbReference type="Gene3D" id="3.40.50.300">
    <property type="entry name" value="P-loop containing nucleotide triphosphate hydrolases"/>
    <property type="match status" value="1"/>
</dbReference>
<dbReference type="InterPro" id="IPR036390">
    <property type="entry name" value="WH_DNA-bd_sf"/>
</dbReference>
<comment type="caution">
    <text evidence="5">The sequence shown here is derived from an EMBL/GenBank/DDBJ whole genome shotgun (WGS) entry which is preliminary data.</text>
</comment>
<organism evidence="5 6">
    <name type="scientific">Candidatus Buchananbacteria bacterium CG10_big_fil_rev_8_21_14_0_10_33_19</name>
    <dbReference type="NCBI Taxonomy" id="1974525"/>
    <lineage>
        <taxon>Bacteria</taxon>
        <taxon>Candidatus Buchananiibacteriota</taxon>
    </lineage>
</organism>
<dbReference type="InterPro" id="IPR006500">
    <property type="entry name" value="Helicase_put_C_phage/plasmid"/>
</dbReference>
<dbReference type="AlphaFoldDB" id="A0A2H0W444"/>
<dbReference type="InterPro" id="IPR014818">
    <property type="entry name" value="Phage/plasmid_primase_P4_C"/>
</dbReference>
<proteinExistence type="predicted"/>
<dbReference type="SUPFAM" id="SSF52540">
    <property type="entry name" value="P-loop containing nucleoside triphosphate hydrolases"/>
    <property type="match status" value="1"/>
</dbReference>
<name>A0A2H0W444_9BACT</name>
<evidence type="ECO:0000256" key="3">
    <source>
        <dbReference type="ARBA" id="ARBA00022840"/>
    </source>
</evidence>
<dbReference type="PANTHER" id="PTHR35372">
    <property type="entry name" value="ATP BINDING PROTEIN-RELATED"/>
    <property type="match status" value="1"/>
</dbReference>
<dbReference type="Pfam" id="PF08706">
    <property type="entry name" value="D5_N"/>
    <property type="match status" value="1"/>
</dbReference>
<gene>
    <name evidence="5" type="ORF">COT80_02325</name>
</gene>
<dbReference type="PROSITE" id="PS51206">
    <property type="entry name" value="SF3_HELICASE_1"/>
    <property type="match status" value="1"/>
</dbReference>
<evidence type="ECO:0000256" key="2">
    <source>
        <dbReference type="ARBA" id="ARBA00022801"/>
    </source>
</evidence>
<protein>
    <recommendedName>
        <fullName evidence="4">SF3 helicase domain-containing protein</fullName>
    </recommendedName>
</protein>
<accession>A0A2H0W444</accession>
<evidence type="ECO:0000313" key="5">
    <source>
        <dbReference type="EMBL" id="PIS06123.1"/>
    </source>
</evidence>
<keyword evidence="2" id="KW-0378">Hydrolase</keyword>
<dbReference type="PANTHER" id="PTHR35372:SF2">
    <property type="entry name" value="SF3 HELICASE DOMAIN-CONTAINING PROTEIN"/>
    <property type="match status" value="1"/>
</dbReference>
<dbReference type="InterPro" id="IPR027417">
    <property type="entry name" value="P-loop_NTPase"/>
</dbReference>
<keyword evidence="3" id="KW-0067">ATP-binding</keyword>
<reference evidence="6" key="1">
    <citation type="submission" date="2017-09" db="EMBL/GenBank/DDBJ databases">
        <title>Depth-based differentiation of microbial function through sediment-hosted aquifers and enrichment of novel symbionts in the deep terrestrial subsurface.</title>
        <authorList>
            <person name="Probst A.J."/>
            <person name="Ladd B."/>
            <person name="Jarett J.K."/>
            <person name="Geller-Mcgrath D.E."/>
            <person name="Sieber C.M.K."/>
            <person name="Emerson J.B."/>
            <person name="Anantharaman K."/>
            <person name="Thomas B.C."/>
            <person name="Malmstrom R."/>
            <person name="Stieglmeier M."/>
            <person name="Klingl A."/>
            <person name="Woyke T."/>
            <person name="Ryan C.M."/>
            <person name="Banfield J.F."/>
        </authorList>
    </citation>
    <scope>NUCLEOTIDE SEQUENCE [LARGE SCALE GENOMIC DNA]</scope>
</reference>
<dbReference type="InterPro" id="IPR014015">
    <property type="entry name" value="Helicase_SF3_DNA-vir"/>
</dbReference>
<sequence length="472" mass="54108">MIDSNPTDLELDSALTEAQTSESSPLKIAFKENDKKPAIYEVAKFLIEKYNIKTISGIKRREIFIYQDGIYKPGEDVLKMDIRNILEELSNTHHIKEIIETIKDLTPTDRKDFVVNPNFINLRNGVFNIQTKELYSHDPKYLFLIKIPITYIPNTDCPKIKKFLSDILDEDQIKIVQEWVGSLLYRLYFIKKALILVGEGDTGKTTLLNLFFAFLGEANVSGISLQQITHDKFASSNLYNKHLNLYDDLSSTDIKDNGAFKIATGGGVITGEKKFGDQFQFKNFAKLTFACNKIPDVKEVSDEAYFNRWMVLQFNRVIEEENRDKFLLDKITTPEELSGLLNFALEGLGRILTQQRFSYDKDVSEVKEEMLRSGSSIAQFGQDKLEQSTTGDWVSKDNMYTTFTEYCAKNNLLVVSQKSFGSRLPVIFPYMAHFKPKDPNDLKGKKQVNAWRNVRFKVNSDDTQAGPDSENW</sequence>
<dbReference type="InterPro" id="IPR045455">
    <property type="entry name" value="NrS-1_pol-like_helicase"/>
</dbReference>
<dbReference type="SMART" id="SM00885">
    <property type="entry name" value="D5_N"/>
    <property type="match status" value="1"/>
</dbReference>
<evidence type="ECO:0000256" key="1">
    <source>
        <dbReference type="ARBA" id="ARBA00022741"/>
    </source>
</evidence>
<dbReference type="Pfam" id="PF19263">
    <property type="entry name" value="DUF5906"/>
    <property type="match status" value="1"/>
</dbReference>
<dbReference type="EMBL" id="PEZY01000006">
    <property type="protein sequence ID" value="PIS06123.1"/>
    <property type="molecule type" value="Genomic_DNA"/>
</dbReference>
<dbReference type="Proteomes" id="UP000229056">
    <property type="component" value="Unassembled WGS sequence"/>
</dbReference>
<dbReference type="GO" id="GO:0016787">
    <property type="term" value="F:hydrolase activity"/>
    <property type="evidence" value="ECO:0007669"/>
    <property type="project" value="UniProtKB-KW"/>
</dbReference>